<accession>A0A8E2DSU7</accession>
<dbReference type="OrthoDB" id="3271012at2759"/>
<dbReference type="Proteomes" id="UP000250043">
    <property type="component" value="Unassembled WGS sequence"/>
</dbReference>
<proteinExistence type="predicted"/>
<dbReference type="EMBL" id="KV722338">
    <property type="protein sequence ID" value="OCH95158.1"/>
    <property type="molecule type" value="Genomic_DNA"/>
</dbReference>
<dbReference type="Gene3D" id="1.20.1280.50">
    <property type="match status" value="1"/>
</dbReference>
<organism evidence="1 2">
    <name type="scientific">Obba rivulosa</name>
    <dbReference type="NCBI Taxonomy" id="1052685"/>
    <lineage>
        <taxon>Eukaryota</taxon>
        <taxon>Fungi</taxon>
        <taxon>Dikarya</taxon>
        <taxon>Basidiomycota</taxon>
        <taxon>Agaricomycotina</taxon>
        <taxon>Agaricomycetes</taxon>
        <taxon>Polyporales</taxon>
        <taxon>Gelatoporiaceae</taxon>
        <taxon>Obba</taxon>
    </lineage>
</organism>
<dbReference type="SUPFAM" id="SSF52047">
    <property type="entry name" value="RNI-like"/>
    <property type="match status" value="1"/>
</dbReference>
<gene>
    <name evidence="1" type="ORF">OBBRIDRAFT_884226</name>
</gene>
<evidence type="ECO:0008006" key="3">
    <source>
        <dbReference type="Google" id="ProtNLM"/>
    </source>
</evidence>
<name>A0A8E2DSU7_9APHY</name>
<evidence type="ECO:0000313" key="2">
    <source>
        <dbReference type="Proteomes" id="UP000250043"/>
    </source>
</evidence>
<sequence>MLGRPIVPQLDRRPLASNHHSTGRTFIRSIYQHDCCMSDGDEVRTQLAAQLAHHREMILRLSSQWNAFSPTYHLPQELLAEIFIHYVEDAISPAGQDERRPVVKRYRWIRITHICRHWRNVALSYPRLWSSILVTNPLWMAELLRRAGQVPLRVNAYLAESGSRGLKRMNAFKVVIRDANRISDLKLVLSFIQLAEFQEGLNQLMNDLERLDLTVVNASDFNEAYHTISLQATAPKLRHITLRDTHSIMPWSSTPFCPTMITLSCSSSCYSPKIVTTSEILNALEAMPLLEFIVLENMLSSEVLEDDGPRIVTLDHLRSISMSGDNLSPLACSTLLSHLVLPAVSEMTCSCSPIDTAAELLSPFTSILQRVTTVHVDVNDWTLNFYVWVDQDSVPIAPFFPRCPRGDFNLIFTNGSVLDLAPDILLGLCRNSPLSHLQTLVISLKAFSQENWEVLLAHMPRIVVLDVLDVLDSALARALCARSELRDGATDGLVLPRLHTLKLTQCSFVYPGNAEGMTSLDNLLFCLTGRQASGAGIRQLIMKDCFLPPQGDQDRLAELVHDMVVHSTPNPSWTPAAGSPHGHAIPWMWHNATGILPDEDLAPILFTPPPPPLLPPPPLFVPPQGPPILIPPPAPVLAPHPPLVLAHLH</sequence>
<reference evidence="1 2" key="1">
    <citation type="submission" date="2016-07" db="EMBL/GenBank/DDBJ databases">
        <title>Draft genome of the white-rot fungus Obba rivulosa 3A-2.</title>
        <authorList>
            <consortium name="DOE Joint Genome Institute"/>
            <person name="Miettinen O."/>
            <person name="Riley R."/>
            <person name="Acob R."/>
            <person name="Barry K."/>
            <person name="Cullen D."/>
            <person name="De Vries R."/>
            <person name="Hainaut M."/>
            <person name="Hatakka A."/>
            <person name="Henrissat B."/>
            <person name="Hilden K."/>
            <person name="Kuo R."/>
            <person name="Labutti K."/>
            <person name="Lipzen A."/>
            <person name="Makela M.R."/>
            <person name="Sandor L."/>
            <person name="Spatafora J.W."/>
            <person name="Grigoriev I.V."/>
            <person name="Hibbett D.S."/>
        </authorList>
    </citation>
    <scope>NUCLEOTIDE SEQUENCE [LARGE SCALE GENOMIC DNA]</scope>
    <source>
        <strain evidence="1 2">3A-2</strain>
    </source>
</reference>
<keyword evidence="2" id="KW-1185">Reference proteome</keyword>
<evidence type="ECO:0000313" key="1">
    <source>
        <dbReference type="EMBL" id="OCH95158.1"/>
    </source>
</evidence>
<protein>
    <recommendedName>
        <fullName evidence="3">F-box domain-containing protein</fullName>
    </recommendedName>
</protein>
<dbReference type="AlphaFoldDB" id="A0A8E2DSU7"/>